<sequence>MKFQFRPKWKEELVVIAEEGSFKLDLAMGVLTAFLPTEDDWPDKAPAWARDLYPVLKEELEAWCAENKAKLVIDSTGVVF</sequence>
<dbReference type="OrthoDB" id="5999173at2"/>
<organism evidence="1 2">
    <name type="scientific">Microvenator marinus</name>
    <dbReference type="NCBI Taxonomy" id="2600177"/>
    <lineage>
        <taxon>Bacteria</taxon>
        <taxon>Deltaproteobacteria</taxon>
        <taxon>Bradymonadales</taxon>
        <taxon>Microvenatoraceae</taxon>
        <taxon>Microvenator</taxon>
    </lineage>
</organism>
<dbReference type="Proteomes" id="UP000321595">
    <property type="component" value="Chromosome"/>
</dbReference>
<evidence type="ECO:0000313" key="2">
    <source>
        <dbReference type="Proteomes" id="UP000321595"/>
    </source>
</evidence>
<accession>A0A5B8Y2J0</accession>
<reference evidence="1 2" key="1">
    <citation type="submission" date="2019-08" db="EMBL/GenBank/DDBJ databases">
        <authorList>
            <person name="Liang Q."/>
        </authorList>
    </citation>
    <scope>NUCLEOTIDE SEQUENCE [LARGE SCALE GENOMIC DNA]</scope>
    <source>
        <strain evidence="1 2">V1718</strain>
    </source>
</reference>
<dbReference type="AlphaFoldDB" id="A0A5B8Y2J0"/>
<protein>
    <submittedName>
        <fullName evidence="1">Uncharacterized protein</fullName>
    </submittedName>
</protein>
<evidence type="ECO:0000313" key="1">
    <source>
        <dbReference type="EMBL" id="QED29919.1"/>
    </source>
</evidence>
<name>A0A5B8Y2J0_9DELT</name>
<proteinExistence type="predicted"/>
<keyword evidence="2" id="KW-1185">Reference proteome</keyword>
<dbReference type="EMBL" id="CP042467">
    <property type="protein sequence ID" value="QED29919.1"/>
    <property type="molecule type" value="Genomic_DNA"/>
</dbReference>
<dbReference type="RefSeq" id="WP_146963152.1">
    <property type="nucleotide sequence ID" value="NZ_CP042467.1"/>
</dbReference>
<gene>
    <name evidence="1" type="ORF">FRD01_22315</name>
</gene>
<dbReference type="KEGG" id="bbae:FRD01_22315"/>